<keyword evidence="6" id="KW-0509">mRNA transport</keyword>
<evidence type="ECO:0000259" key="12">
    <source>
        <dbReference type="PROSITE" id="PS51434"/>
    </source>
</evidence>
<feature type="region of interest" description="Disordered" evidence="11">
    <location>
        <begin position="37"/>
        <end position="104"/>
    </location>
</feature>
<evidence type="ECO:0000256" key="8">
    <source>
        <dbReference type="ARBA" id="ARBA00023010"/>
    </source>
</evidence>
<dbReference type="PROSITE" id="PS51434">
    <property type="entry name" value="NUP_C"/>
    <property type="match status" value="1"/>
</dbReference>
<feature type="compositionally biased region" description="Polar residues" evidence="11">
    <location>
        <begin position="1"/>
        <end position="10"/>
    </location>
</feature>
<dbReference type="Proteomes" id="UP000011761">
    <property type="component" value="Unassembled WGS sequence"/>
</dbReference>
<keyword evidence="3" id="KW-0813">Transport</keyword>
<keyword evidence="10" id="KW-0539">Nucleus</keyword>
<evidence type="ECO:0000256" key="11">
    <source>
        <dbReference type="SAM" id="MobiDB-lite"/>
    </source>
</evidence>
<dbReference type="Pfam" id="PF12110">
    <property type="entry name" value="Nup96"/>
    <property type="match status" value="1"/>
</dbReference>
<name>M2NFJ5_BAUPA</name>
<evidence type="ECO:0000313" key="14">
    <source>
        <dbReference type="Proteomes" id="UP000011761"/>
    </source>
</evidence>
<feature type="region of interest" description="Disordered" evidence="11">
    <location>
        <begin position="1"/>
        <end position="24"/>
    </location>
</feature>
<dbReference type="RefSeq" id="XP_007674727.1">
    <property type="nucleotide sequence ID" value="XM_007676537.1"/>
</dbReference>
<feature type="region of interest" description="Disordered" evidence="11">
    <location>
        <begin position="607"/>
        <end position="626"/>
    </location>
</feature>
<dbReference type="HOGENOM" id="CLU_002330_2_0_1"/>
<dbReference type="GO" id="GO:0044614">
    <property type="term" value="C:nuclear pore cytoplasmic filaments"/>
    <property type="evidence" value="ECO:0007669"/>
    <property type="project" value="TreeGrafter"/>
</dbReference>
<feature type="region of interest" description="Disordered" evidence="11">
    <location>
        <begin position="120"/>
        <end position="229"/>
    </location>
</feature>
<feature type="compositionally biased region" description="Polar residues" evidence="11">
    <location>
        <begin position="38"/>
        <end position="70"/>
    </location>
</feature>
<dbReference type="GO" id="GO:0006606">
    <property type="term" value="P:protein import into nucleus"/>
    <property type="evidence" value="ECO:0007669"/>
    <property type="project" value="TreeGrafter"/>
</dbReference>
<dbReference type="GO" id="GO:0008139">
    <property type="term" value="F:nuclear localization sequence binding"/>
    <property type="evidence" value="ECO:0007669"/>
    <property type="project" value="TreeGrafter"/>
</dbReference>
<dbReference type="FunFam" id="3.30.1610.10:FF:000003">
    <property type="entry name" value="Nucleoporin SONB, putative"/>
    <property type="match status" value="1"/>
</dbReference>
<dbReference type="eggNOG" id="KOG0845">
    <property type="taxonomic scope" value="Eukaryota"/>
</dbReference>
<dbReference type="AlphaFoldDB" id="M2NFJ5"/>
<dbReference type="EMBL" id="KB445553">
    <property type="protein sequence ID" value="EMC97775.1"/>
    <property type="molecule type" value="Genomic_DNA"/>
</dbReference>
<gene>
    <name evidence="13" type="ORF">BAUCODRAFT_403519</name>
</gene>
<dbReference type="Gene3D" id="1.25.40.690">
    <property type="match status" value="1"/>
</dbReference>
<dbReference type="OMA" id="RWKFEVD"/>
<keyword evidence="5" id="KW-0068">Autocatalytic cleavage</keyword>
<evidence type="ECO:0000256" key="1">
    <source>
        <dbReference type="ARBA" id="ARBA00004567"/>
    </source>
</evidence>
<comment type="subcellular location">
    <subcellularLocation>
        <location evidence="1">Nucleus</location>
        <location evidence="1">Nuclear pore complex</location>
    </subcellularLocation>
</comment>
<keyword evidence="7" id="KW-0653">Protein transport</keyword>
<dbReference type="PANTHER" id="PTHR23198">
    <property type="entry name" value="NUCLEOPORIN"/>
    <property type="match status" value="1"/>
</dbReference>
<keyword evidence="4" id="KW-0677">Repeat</keyword>
<protein>
    <recommendedName>
        <fullName evidence="12">Peptidase S59 domain-containing protein</fullName>
    </recommendedName>
</protein>
<sequence>MASMRLNSPAYTPRGGSLGRNGGYGFSYSTYGTPGSAFSGSLTPGASSMLRPSSSFGSTLGSRLNKSISMGNLRGDGTPGEGRSLLRESALSPPGSAVGRYGDGSVRKLNIDRSLRTDLFGTRNTESEQSGKRVNFNGTAETPEEIPREPQPSRENALVRTETDDTPEREEPPALMKAPPQPSGPSRQPEMSQINGTNGALSTVPEDGVPQRPGSAPATQSKGAPKSGFQKEVVGEYWTQPALRDLKNMSRQQLQKVGKFVVGRHGVGRIEFGPCDLSNTPLDDICGEIVRLNPRSATVYQDDVNKPAMGKALNVPSTIYLENSWPRSHGGRKAVHATEGREYDKHIARLKRVSGTKFVSYDAKTGVWQFTVEHFTTYGLDDDDEDDEEFTEQAESSGLSDAPETPEQQGQEDVTMQNMETSFRSSDPVQAPSPGAIERYHSSLIEDDAERDQPDDIRESAQQTMAASGMPGAFAPEPKLLRSILKPSTNAFASPDRLATETWEEQLQRTISPRKRDRAALRQMQQSLMRALDDQPAGGMESPLKQSLLGRSTFGESYLAQKSAKKAKFGPTVVEEEDLGKSQAFKTSMDIMKSLWAEDKSARKGKRGFEYPYSKKPRLSTTNDQDKDDAAFHDSFKPSFAGDGTLVYSAAGSAPAVSGELQPSKQPVVGEHQDVRFARFAPSAELVDRAAKAIIETQMEYTIVEGKDGRMPMARTSEDITFAIMAKAAPVGKSLPEQQERAIWQLSSVLFDPLEVACADFINDVPKEQAEAFAERMRRDAFVTLWSQLVAPTVEQQLRRAKSAEEKALLLLTKNDIAGACEALVGARDFRLASLIAQLPGSKMMRETMRTQIEAWQRRKDWSEMSDAIRTLYSVLAGSVCTVTGQAGAAEDRASEFCISEKFGLDWKQSLALQVLHGGHGRLVGAINAYEQDVEKGRQSVKPSSAWAPERHDRNSTEDTLMLLCRLFAHGSAATGLDALCEPTAVSGSALSSRVAWQLGSLLAKKVGPMQEDKSAQLAIDFASQLESARKVPEAAWVLLHLHKDPDRIRAVTALMQRNAGQITDPDLANQDGNFEIMTQKWSIPRSIVLAAKALHAKAASDSWLQIRYLLNGGHIAEAHQVLCDDVAPTAVIEQDFADLVVLMGKFPPQKPVGWKSGGLVYDAFTRLMNMDW</sequence>
<evidence type="ECO:0000256" key="10">
    <source>
        <dbReference type="ARBA" id="ARBA00023242"/>
    </source>
</evidence>
<dbReference type="PANTHER" id="PTHR23198:SF6">
    <property type="entry name" value="NUCLEAR PORE COMPLEX PROTEIN NUP98-NUP96"/>
    <property type="match status" value="1"/>
</dbReference>
<dbReference type="InterPro" id="IPR007230">
    <property type="entry name" value="Nup98_auto-Pept-S59_dom"/>
</dbReference>
<evidence type="ECO:0000256" key="4">
    <source>
        <dbReference type="ARBA" id="ARBA00022737"/>
    </source>
</evidence>
<dbReference type="GO" id="GO:0017056">
    <property type="term" value="F:structural constituent of nuclear pore"/>
    <property type="evidence" value="ECO:0007669"/>
    <property type="project" value="InterPro"/>
</dbReference>
<dbReference type="OrthoDB" id="3797628at2759"/>
<dbReference type="GeneID" id="19113974"/>
<dbReference type="InterPro" id="IPR021967">
    <property type="entry name" value="Nup98_C"/>
</dbReference>
<dbReference type="InterPro" id="IPR037665">
    <property type="entry name" value="Nucleoporin_S59-like"/>
</dbReference>
<dbReference type="InterPro" id="IPR036903">
    <property type="entry name" value="Nup98_auto-Pept-S59_dom_sf"/>
</dbReference>
<dbReference type="GO" id="GO:0006405">
    <property type="term" value="P:RNA export from nucleus"/>
    <property type="evidence" value="ECO:0007669"/>
    <property type="project" value="TreeGrafter"/>
</dbReference>
<dbReference type="Pfam" id="PF04096">
    <property type="entry name" value="Nucleoporin2"/>
    <property type="match status" value="1"/>
</dbReference>
<dbReference type="GO" id="GO:0000973">
    <property type="term" value="P:post-transcriptional tethering of RNA polymerase II gene DNA at nuclear periphery"/>
    <property type="evidence" value="ECO:0007669"/>
    <property type="project" value="TreeGrafter"/>
</dbReference>
<evidence type="ECO:0000256" key="5">
    <source>
        <dbReference type="ARBA" id="ARBA00022813"/>
    </source>
</evidence>
<feature type="compositionally biased region" description="Acidic residues" evidence="11">
    <location>
        <begin position="380"/>
        <end position="392"/>
    </location>
</feature>
<feature type="region of interest" description="Disordered" evidence="11">
    <location>
        <begin position="447"/>
        <end position="475"/>
    </location>
</feature>
<keyword evidence="14" id="KW-1185">Reference proteome</keyword>
<evidence type="ECO:0000256" key="9">
    <source>
        <dbReference type="ARBA" id="ARBA00023132"/>
    </source>
</evidence>
<evidence type="ECO:0000256" key="2">
    <source>
        <dbReference type="ARBA" id="ARBA00008926"/>
    </source>
</evidence>
<dbReference type="Gene3D" id="3.30.1610.10">
    <property type="entry name" value="Peptidase S59, nucleoporin"/>
    <property type="match status" value="1"/>
</dbReference>
<dbReference type="GO" id="GO:0003723">
    <property type="term" value="F:RNA binding"/>
    <property type="evidence" value="ECO:0007669"/>
    <property type="project" value="TreeGrafter"/>
</dbReference>
<feature type="domain" description="Peptidase S59" evidence="12">
    <location>
        <begin position="234"/>
        <end position="375"/>
    </location>
</feature>
<dbReference type="STRING" id="717646.M2NFJ5"/>
<reference evidence="13 14" key="1">
    <citation type="journal article" date="2012" name="PLoS Pathog.">
        <title>Diverse lifestyles and strategies of plant pathogenesis encoded in the genomes of eighteen Dothideomycetes fungi.</title>
        <authorList>
            <person name="Ohm R.A."/>
            <person name="Feau N."/>
            <person name="Henrissat B."/>
            <person name="Schoch C.L."/>
            <person name="Horwitz B.A."/>
            <person name="Barry K.W."/>
            <person name="Condon B.J."/>
            <person name="Copeland A.C."/>
            <person name="Dhillon B."/>
            <person name="Glaser F."/>
            <person name="Hesse C.N."/>
            <person name="Kosti I."/>
            <person name="LaButti K."/>
            <person name="Lindquist E.A."/>
            <person name="Lucas S."/>
            <person name="Salamov A.A."/>
            <person name="Bradshaw R.E."/>
            <person name="Ciuffetti L."/>
            <person name="Hamelin R.C."/>
            <person name="Kema G.H.J."/>
            <person name="Lawrence C."/>
            <person name="Scott J.A."/>
            <person name="Spatafora J.W."/>
            <person name="Turgeon B.G."/>
            <person name="de Wit P.J.G.M."/>
            <person name="Zhong S."/>
            <person name="Goodwin S.B."/>
            <person name="Grigoriev I.V."/>
        </authorList>
    </citation>
    <scope>NUCLEOTIDE SEQUENCE [LARGE SCALE GENOMIC DNA]</scope>
    <source>
        <strain evidence="13 14">UAMH 10762</strain>
    </source>
</reference>
<dbReference type="KEGG" id="bcom:BAUCODRAFT_403519"/>
<dbReference type="GO" id="GO:0051028">
    <property type="term" value="P:mRNA transport"/>
    <property type="evidence" value="ECO:0007669"/>
    <property type="project" value="UniProtKB-KW"/>
</dbReference>
<feature type="region of interest" description="Disordered" evidence="11">
    <location>
        <begin position="379"/>
        <end position="414"/>
    </location>
</feature>
<organism evidence="13 14">
    <name type="scientific">Baudoinia panamericana (strain UAMH 10762)</name>
    <name type="common">Angels' share fungus</name>
    <name type="synonym">Baudoinia compniacensis (strain UAMH 10762)</name>
    <dbReference type="NCBI Taxonomy" id="717646"/>
    <lineage>
        <taxon>Eukaryota</taxon>
        <taxon>Fungi</taxon>
        <taxon>Dikarya</taxon>
        <taxon>Ascomycota</taxon>
        <taxon>Pezizomycotina</taxon>
        <taxon>Dothideomycetes</taxon>
        <taxon>Dothideomycetidae</taxon>
        <taxon>Mycosphaerellales</taxon>
        <taxon>Teratosphaeriaceae</taxon>
        <taxon>Baudoinia</taxon>
    </lineage>
</organism>
<comment type="similarity">
    <text evidence="2">Belongs to the nucleoporin GLFG family.</text>
</comment>
<evidence type="ECO:0000256" key="7">
    <source>
        <dbReference type="ARBA" id="ARBA00022927"/>
    </source>
</evidence>
<evidence type="ECO:0000256" key="6">
    <source>
        <dbReference type="ARBA" id="ARBA00022816"/>
    </source>
</evidence>
<evidence type="ECO:0000313" key="13">
    <source>
        <dbReference type="EMBL" id="EMC97775.1"/>
    </source>
</evidence>
<keyword evidence="8" id="KW-0811">Translocation</keyword>
<keyword evidence="9" id="KW-0906">Nuclear pore complex</keyword>
<dbReference type="SUPFAM" id="SSF82215">
    <property type="entry name" value="C-terminal autoproteolytic domain of nucleoporin nup98"/>
    <property type="match status" value="1"/>
</dbReference>
<accession>M2NFJ5</accession>
<feature type="compositionally biased region" description="Polar residues" evidence="11">
    <location>
        <begin position="184"/>
        <end position="201"/>
    </location>
</feature>
<proteinExistence type="inferred from homology"/>
<dbReference type="GO" id="GO:0034398">
    <property type="term" value="P:telomere tethering at nuclear periphery"/>
    <property type="evidence" value="ECO:0007669"/>
    <property type="project" value="TreeGrafter"/>
</dbReference>
<evidence type="ECO:0000256" key="3">
    <source>
        <dbReference type="ARBA" id="ARBA00022448"/>
    </source>
</evidence>